<protein>
    <submittedName>
        <fullName evidence="1">Uncharacterized protein</fullName>
    </submittedName>
</protein>
<dbReference type="RefSeq" id="YP_009820669.1">
    <property type="nucleotide sequence ID" value="NC_048169.1"/>
</dbReference>
<evidence type="ECO:0000313" key="1">
    <source>
        <dbReference type="EMBL" id="QBP33369.1"/>
    </source>
</evidence>
<dbReference type="Proteomes" id="UP000295568">
    <property type="component" value="Segment"/>
</dbReference>
<keyword evidence="2" id="KW-1185">Reference proteome</keyword>
<organism evidence="1 2">
    <name type="scientific">Gordonia phage BrutonGaster</name>
    <dbReference type="NCBI Taxonomy" id="2530116"/>
    <lineage>
        <taxon>Viruses</taxon>
        <taxon>Duplodnaviria</taxon>
        <taxon>Heunggongvirae</taxon>
        <taxon>Uroviricota</taxon>
        <taxon>Caudoviricetes</taxon>
        <taxon>Oneupvirus</taxon>
        <taxon>Oneupvirus brutongaster</taxon>
    </lineage>
</organism>
<reference evidence="1 2" key="1">
    <citation type="submission" date="2019-02" db="EMBL/GenBank/DDBJ databases">
        <authorList>
            <person name="Rowley M."/>
            <person name="Stucki C."/>
            <person name="Ghiringhelli B."/>
            <person name="Naegele L."/>
            <person name="Emmons C.B."/>
            <person name="Slowan-Pomeroy T."/>
            <person name="Briggs L.A."/>
            <person name="Garlena R.A."/>
            <person name="Russell D.A."/>
            <person name="Pope W.H."/>
            <person name="Molloy S.D."/>
            <person name="Jacobs-Sera D."/>
            <person name="Hatfull G.F."/>
        </authorList>
    </citation>
    <scope>NUCLEOTIDE SEQUENCE [LARGE SCALE GENOMIC DNA]</scope>
</reference>
<evidence type="ECO:0000313" key="2">
    <source>
        <dbReference type="Proteomes" id="UP000295568"/>
    </source>
</evidence>
<sequence length="51" mass="5526">MRTDGMWLVYVDAAGNEHAQPWGDLTTAGTLIDPETGDDMEIVGWMTEGGN</sequence>
<dbReference type="KEGG" id="vg:55012110"/>
<gene>
    <name evidence="1" type="primary">155</name>
    <name evidence="1" type="ORF">SEA_BRUTONGASTER_155</name>
</gene>
<proteinExistence type="predicted"/>
<name>A0A482JLR6_9CAUD</name>
<accession>A0A482JLR6</accession>
<dbReference type="GeneID" id="55012110"/>
<dbReference type="EMBL" id="MK524501">
    <property type="protein sequence ID" value="QBP33369.1"/>
    <property type="molecule type" value="Genomic_DNA"/>
</dbReference>